<dbReference type="InParanoid" id="K1PIU4"/>
<dbReference type="AlphaFoldDB" id="K1PIU4"/>
<proteinExistence type="predicted"/>
<dbReference type="HOGENOM" id="CLU_532373_0_0_1"/>
<protein>
    <submittedName>
        <fullName evidence="1">Uncharacterized protein</fullName>
    </submittedName>
</protein>
<sequence length="512" mass="57785">MFTKNLALRRNNISRWWIELLTNCSNSYWSLNDNLTVIVLNNTSSLEYNATVRSKISFIPLNVTYGLAGKKRWGEFPDLQLYFSPENAEYSVMVNFITPSRLNITVTSEVKANKSHLLTLDMELTGPTQLTNTLHWDADKASIPLKLRGLGVLKGIIAQSLLKASGTMMTNLRKTLPEKDVPFLNMTVREFFEDHLKPFLHTVPFTNTLNGLLQYKLILNNATGSIFYWHMDVYIAKLFKLLGSSLKNTPIRDLECKHLLTADFQQGKFAVVLSVNEITLSTVTQSVTVDAQGLANPKVIPVDIVLVALETTKMAEGLDSVLLDFIKSLKKRFTDINIGVLISGSKNIINPHQYFMDAKLINSTTLEEIWRTEITTEASLLLNMAASYPYRTHSHKIILLLSPNYDVLNGSSSRDLNTLFDQRKITLYMASNYARFKNNVLGVGWDSAAIMHQSRGYKMMSFPKSEVADILEDTSGALFDLEPIMSKDLSKIDTLSKYLHEESSRNSQCLQI</sequence>
<reference evidence="1" key="1">
    <citation type="journal article" date="2012" name="Nature">
        <title>The oyster genome reveals stress adaptation and complexity of shell formation.</title>
        <authorList>
            <person name="Zhang G."/>
            <person name="Fang X."/>
            <person name="Guo X."/>
            <person name="Li L."/>
            <person name="Luo R."/>
            <person name="Xu F."/>
            <person name="Yang P."/>
            <person name="Zhang L."/>
            <person name="Wang X."/>
            <person name="Qi H."/>
            <person name="Xiong Z."/>
            <person name="Que H."/>
            <person name="Xie Y."/>
            <person name="Holland P.W."/>
            <person name="Paps J."/>
            <person name="Zhu Y."/>
            <person name="Wu F."/>
            <person name="Chen Y."/>
            <person name="Wang J."/>
            <person name="Peng C."/>
            <person name="Meng J."/>
            <person name="Yang L."/>
            <person name="Liu J."/>
            <person name="Wen B."/>
            <person name="Zhang N."/>
            <person name="Huang Z."/>
            <person name="Zhu Q."/>
            <person name="Feng Y."/>
            <person name="Mount A."/>
            <person name="Hedgecock D."/>
            <person name="Xu Z."/>
            <person name="Liu Y."/>
            <person name="Domazet-Loso T."/>
            <person name="Du Y."/>
            <person name="Sun X."/>
            <person name="Zhang S."/>
            <person name="Liu B."/>
            <person name="Cheng P."/>
            <person name="Jiang X."/>
            <person name="Li J."/>
            <person name="Fan D."/>
            <person name="Wang W."/>
            <person name="Fu W."/>
            <person name="Wang T."/>
            <person name="Wang B."/>
            <person name="Zhang J."/>
            <person name="Peng Z."/>
            <person name="Li Y."/>
            <person name="Li N."/>
            <person name="Wang J."/>
            <person name="Chen M."/>
            <person name="He Y."/>
            <person name="Tan F."/>
            <person name="Song X."/>
            <person name="Zheng Q."/>
            <person name="Huang R."/>
            <person name="Yang H."/>
            <person name="Du X."/>
            <person name="Chen L."/>
            <person name="Yang M."/>
            <person name="Gaffney P.M."/>
            <person name="Wang S."/>
            <person name="Luo L."/>
            <person name="She Z."/>
            <person name="Ming Y."/>
            <person name="Huang W."/>
            <person name="Zhang S."/>
            <person name="Huang B."/>
            <person name="Zhang Y."/>
            <person name="Qu T."/>
            <person name="Ni P."/>
            <person name="Miao G."/>
            <person name="Wang J."/>
            <person name="Wang Q."/>
            <person name="Steinberg C.E."/>
            <person name="Wang H."/>
            <person name="Li N."/>
            <person name="Qian L."/>
            <person name="Zhang G."/>
            <person name="Li Y."/>
            <person name="Yang H."/>
            <person name="Liu X."/>
            <person name="Wang J."/>
            <person name="Yin Y."/>
            <person name="Wang J."/>
        </authorList>
    </citation>
    <scope>NUCLEOTIDE SEQUENCE [LARGE SCALE GENOMIC DNA]</scope>
    <source>
        <strain evidence="1">05x7-T-G4-1.051#20</strain>
    </source>
</reference>
<gene>
    <name evidence="1" type="ORF">CGI_10015913</name>
</gene>
<evidence type="ECO:0000313" key="1">
    <source>
        <dbReference type="EMBL" id="EKC23902.1"/>
    </source>
</evidence>
<organism evidence="1">
    <name type="scientific">Magallana gigas</name>
    <name type="common">Pacific oyster</name>
    <name type="synonym">Crassostrea gigas</name>
    <dbReference type="NCBI Taxonomy" id="29159"/>
    <lineage>
        <taxon>Eukaryota</taxon>
        <taxon>Metazoa</taxon>
        <taxon>Spiralia</taxon>
        <taxon>Lophotrochozoa</taxon>
        <taxon>Mollusca</taxon>
        <taxon>Bivalvia</taxon>
        <taxon>Autobranchia</taxon>
        <taxon>Pteriomorphia</taxon>
        <taxon>Ostreida</taxon>
        <taxon>Ostreoidea</taxon>
        <taxon>Ostreidae</taxon>
        <taxon>Magallana</taxon>
    </lineage>
</organism>
<accession>K1PIU4</accession>
<dbReference type="EMBL" id="JH819087">
    <property type="protein sequence ID" value="EKC23902.1"/>
    <property type="molecule type" value="Genomic_DNA"/>
</dbReference>
<name>K1PIU4_MAGGI</name>